<dbReference type="Gene3D" id="3.40.50.10540">
    <property type="entry name" value="Crotonobetainyl-coa:carnitine coa-transferase, domain 1"/>
    <property type="match status" value="1"/>
</dbReference>
<dbReference type="InterPro" id="IPR050509">
    <property type="entry name" value="CoA-transferase_III"/>
</dbReference>
<reference evidence="1" key="1">
    <citation type="submission" date="2016-12" db="EMBL/GenBank/DDBJ databases">
        <authorList>
            <person name="Moulin L."/>
        </authorList>
    </citation>
    <scope>NUCLEOTIDE SEQUENCE [LARGE SCALE GENOMIC DNA]</scope>
    <source>
        <strain evidence="1">STM 7183</strain>
    </source>
</reference>
<dbReference type="SUPFAM" id="SSF89796">
    <property type="entry name" value="CoA-transferase family III (CaiB/BaiF)"/>
    <property type="match status" value="1"/>
</dbReference>
<dbReference type="Pfam" id="PF02515">
    <property type="entry name" value="CoA_transf_3"/>
    <property type="match status" value="1"/>
</dbReference>
<keyword evidence="2" id="KW-1185">Reference proteome</keyword>
<dbReference type="Gene3D" id="3.30.1540.10">
    <property type="entry name" value="formyl-coa transferase, domain 3"/>
    <property type="match status" value="1"/>
</dbReference>
<accession>A0A1N7SLM4</accession>
<sequence length="375" mass="40271">MGALSGYRFIEMAGLGPAPFCGMMLADMGAEVIRITRKPGHEKPLIDEASDILNRGRVSLELNLKNARDKEIVHELICKADGLIEGYRPGVMERLGLGPKDCMTLNPGLVFGRVTGWGQDGPLAGRVGHDINYLGLSGALSAIGRKNSGPLPPLNLVADFGGGGMLLTVGMLSALLEKRTSGRGQVVDAAMIDGCALQLAMILSLRNMGTWRNERESNLLDGGAPFYSTYECADGRYMAVGAIEPDFYRVFLRVCGIDDAVMQAQWRRDLWPVQKEIVAKVFLRKTRESWTRLFEEADACVTPVLELDEAPAHEHNRARATYSVSAAGISPGAAPRFSRTGSLAGAPDDSTPERCLAVLAGWGVSQSSIAHLGGS</sequence>
<dbReference type="PANTHER" id="PTHR48228:SF5">
    <property type="entry name" value="ALPHA-METHYLACYL-COA RACEMASE"/>
    <property type="match status" value="1"/>
</dbReference>
<dbReference type="PANTHER" id="PTHR48228">
    <property type="entry name" value="SUCCINYL-COA--D-CITRAMALATE COA-TRANSFERASE"/>
    <property type="match status" value="1"/>
</dbReference>
<dbReference type="RefSeq" id="WP_087737918.1">
    <property type="nucleotide sequence ID" value="NZ_CYGY02000063.1"/>
</dbReference>
<dbReference type="InterPro" id="IPR003673">
    <property type="entry name" value="CoA-Trfase_fam_III"/>
</dbReference>
<dbReference type="Proteomes" id="UP000195569">
    <property type="component" value="Unassembled WGS sequence"/>
</dbReference>
<dbReference type="AlphaFoldDB" id="A0A1N7SLM4"/>
<evidence type="ECO:0000313" key="1">
    <source>
        <dbReference type="EMBL" id="SIT48296.1"/>
    </source>
</evidence>
<dbReference type="EMBL" id="CYGY02000063">
    <property type="protein sequence ID" value="SIT48296.1"/>
    <property type="molecule type" value="Genomic_DNA"/>
</dbReference>
<protein>
    <recommendedName>
        <fullName evidence="3">Alpha-methylacyl-CoA racemase</fullName>
    </recommendedName>
</protein>
<dbReference type="InterPro" id="IPR023606">
    <property type="entry name" value="CoA-Trfase_III_dom_1_sf"/>
</dbReference>
<evidence type="ECO:0008006" key="3">
    <source>
        <dbReference type="Google" id="ProtNLM"/>
    </source>
</evidence>
<gene>
    <name evidence="1" type="ORF">BN2476_630098</name>
</gene>
<comment type="caution">
    <text evidence="1">The sequence shown here is derived from an EMBL/GenBank/DDBJ whole genome shotgun (WGS) entry which is preliminary data.</text>
</comment>
<organism evidence="1 2">
    <name type="scientific">Paraburkholderia piptadeniae</name>
    <dbReference type="NCBI Taxonomy" id="1701573"/>
    <lineage>
        <taxon>Bacteria</taxon>
        <taxon>Pseudomonadati</taxon>
        <taxon>Pseudomonadota</taxon>
        <taxon>Betaproteobacteria</taxon>
        <taxon>Burkholderiales</taxon>
        <taxon>Burkholderiaceae</taxon>
        <taxon>Paraburkholderia</taxon>
    </lineage>
</organism>
<name>A0A1N7SLM4_9BURK</name>
<dbReference type="InterPro" id="IPR044855">
    <property type="entry name" value="CoA-Trfase_III_dom3_sf"/>
</dbReference>
<evidence type="ECO:0000313" key="2">
    <source>
        <dbReference type="Proteomes" id="UP000195569"/>
    </source>
</evidence>
<dbReference type="GO" id="GO:0003824">
    <property type="term" value="F:catalytic activity"/>
    <property type="evidence" value="ECO:0007669"/>
    <property type="project" value="InterPro"/>
</dbReference>
<proteinExistence type="predicted"/>
<dbReference type="OrthoDB" id="5294844at2"/>